<dbReference type="InterPro" id="IPR004447">
    <property type="entry name" value="Peptidase_S41A"/>
</dbReference>
<dbReference type="Pfam" id="PF03572">
    <property type="entry name" value="Peptidase_S41"/>
    <property type="match status" value="1"/>
</dbReference>
<dbReference type="InterPro" id="IPR020992">
    <property type="entry name" value="Tail_Prtase_C"/>
</dbReference>
<dbReference type="Pfam" id="PF11818">
    <property type="entry name" value="DUF3340"/>
    <property type="match status" value="1"/>
</dbReference>
<comment type="caution">
    <text evidence="8">The sequence shown here is derived from an EMBL/GenBank/DDBJ whole genome shotgun (WGS) entry which is preliminary data.</text>
</comment>
<dbReference type="Gene3D" id="3.90.226.10">
    <property type="entry name" value="2-enoyl-CoA Hydratase, Chain A, domain 1"/>
    <property type="match status" value="1"/>
</dbReference>
<keyword evidence="6" id="KW-0175">Coiled coil</keyword>
<evidence type="ECO:0000259" key="7">
    <source>
        <dbReference type="PROSITE" id="PS50106"/>
    </source>
</evidence>
<reference evidence="8" key="1">
    <citation type="journal article" date="2014" name="Int. J. Syst. Evol. Microbiol.">
        <title>Complete genome sequence of Corynebacterium casei LMG S-19264T (=DSM 44701T), isolated from a smear-ripened cheese.</title>
        <authorList>
            <consortium name="US DOE Joint Genome Institute (JGI-PGF)"/>
            <person name="Walter F."/>
            <person name="Albersmeier A."/>
            <person name="Kalinowski J."/>
            <person name="Ruckert C."/>
        </authorList>
    </citation>
    <scope>NUCLEOTIDE SEQUENCE</scope>
    <source>
        <strain evidence="8">CGMCC 1.12506</strain>
    </source>
</reference>
<feature type="coiled-coil region" evidence="6">
    <location>
        <begin position="627"/>
        <end position="654"/>
    </location>
</feature>
<dbReference type="AlphaFoldDB" id="A0A917DAX6"/>
<dbReference type="PANTHER" id="PTHR32060">
    <property type="entry name" value="TAIL-SPECIFIC PROTEASE"/>
    <property type="match status" value="1"/>
</dbReference>
<dbReference type="SUPFAM" id="SSF50156">
    <property type="entry name" value="PDZ domain-like"/>
    <property type="match status" value="1"/>
</dbReference>
<protein>
    <submittedName>
        <fullName evidence="8">Tail-specific protease</fullName>
    </submittedName>
</protein>
<dbReference type="PROSITE" id="PS50106">
    <property type="entry name" value="PDZ"/>
    <property type="match status" value="1"/>
</dbReference>
<dbReference type="GO" id="GO:0004175">
    <property type="term" value="F:endopeptidase activity"/>
    <property type="evidence" value="ECO:0007669"/>
    <property type="project" value="TreeGrafter"/>
</dbReference>
<dbReference type="GO" id="GO:0030288">
    <property type="term" value="C:outer membrane-bounded periplasmic space"/>
    <property type="evidence" value="ECO:0007669"/>
    <property type="project" value="TreeGrafter"/>
</dbReference>
<dbReference type="CDD" id="cd07560">
    <property type="entry name" value="Peptidase_S41_CPP"/>
    <property type="match status" value="1"/>
</dbReference>
<comment type="similarity">
    <text evidence="1 5">Belongs to the peptidase S41A family.</text>
</comment>
<dbReference type="EMBL" id="BMFG01000002">
    <property type="protein sequence ID" value="GGD20076.1"/>
    <property type="molecule type" value="Genomic_DNA"/>
</dbReference>
<evidence type="ECO:0000313" key="8">
    <source>
        <dbReference type="EMBL" id="GGD20076.1"/>
    </source>
</evidence>
<gene>
    <name evidence="8" type="ORF">GCM10011343_08220</name>
</gene>
<feature type="domain" description="PDZ" evidence="7">
    <location>
        <begin position="261"/>
        <end position="331"/>
    </location>
</feature>
<evidence type="ECO:0000256" key="1">
    <source>
        <dbReference type="ARBA" id="ARBA00009179"/>
    </source>
</evidence>
<dbReference type="InterPro" id="IPR036034">
    <property type="entry name" value="PDZ_sf"/>
</dbReference>
<evidence type="ECO:0000256" key="3">
    <source>
        <dbReference type="ARBA" id="ARBA00022801"/>
    </source>
</evidence>
<evidence type="ECO:0000256" key="6">
    <source>
        <dbReference type="SAM" id="Coils"/>
    </source>
</evidence>
<sequence length="727" mass="83175">MDNIIDFMKKNFKSLLLVIAISVSLVAFTVSDFKSTPKNDPEKDKLLIELLTFVIERGHYDPVAIDDDLSKGIYKDYVMALDPSKRFFLQSDIDAFAVYELEIDDQIKNKELTFFDLTYTTYVKRMEESTKFFKEILSKPIDYTVDEEIDTDYEKLPYAKNTKELKERWRKQIKLSTISSMAEKLKLEEDKKKNDAEHVVKSFQDLEKETRESTLNSLNDYFSFIKDLDRNDWFSVYINAISSRFDPHTNYMAPDDKERFDVSMSGKFEGIGARLQKKNDFTEITELISGGPAWRGKELEPGDIILKVAQANEEPLDVVGMRLDNIVKKIKGPKGTEVKLTVKKVDGTISVISLIRDTVETEETYAKSSIIERNGVKYGIINLPKFYIDFENKDSRDAAKDVAIEVERLKEEGIQGIIMDVRDNGGGSLKTVVDITGLFIEQGPVVQIKSAGTKKEVLYDRDSRVQWDGPLVVLVNNFSASASEILAAAIQDYKRGVVIGSKQTYGKGTVQNVIDLNQFVRGNAVGDLGALKTTTQKFYRINGGSTQLEGVSSDIVLPDRYSHINIGERDLDNAMPWTKIDPAVYTTWNKQVNFDKAIDNSKSRLANNEHFQLIDRSAQWTKERRDASVYNLKLENFQKEQVELEEKSKEFKIISDYTNNLVFKPIKDDTALMNKDESFKEKRERWFENLSKDIYVEEALNILDDLQTKPVIKGDVNLKKKEKLVKS</sequence>
<dbReference type="InterPro" id="IPR005151">
    <property type="entry name" value="Tail-specific_protease"/>
</dbReference>
<dbReference type="Pfam" id="PF17804">
    <property type="entry name" value="TSP_NTD"/>
    <property type="match status" value="1"/>
</dbReference>
<proteinExistence type="inferred from homology"/>
<dbReference type="NCBIfam" id="TIGR00225">
    <property type="entry name" value="prc"/>
    <property type="match status" value="1"/>
</dbReference>
<keyword evidence="9" id="KW-1185">Reference proteome</keyword>
<organism evidence="8 9">
    <name type="scientific">Flavobacterium orientale</name>
    <dbReference type="NCBI Taxonomy" id="1756020"/>
    <lineage>
        <taxon>Bacteria</taxon>
        <taxon>Pseudomonadati</taxon>
        <taxon>Bacteroidota</taxon>
        <taxon>Flavobacteriia</taxon>
        <taxon>Flavobacteriales</taxon>
        <taxon>Flavobacteriaceae</taxon>
        <taxon>Flavobacterium</taxon>
    </lineage>
</organism>
<keyword evidence="3 5" id="KW-0378">Hydrolase</keyword>
<dbReference type="InterPro" id="IPR001478">
    <property type="entry name" value="PDZ"/>
</dbReference>
<dbReference type="GO" id="GO:0007165">
    <property type="term" value="P:signal transduction"/>
    <property type="evidence" value="ECO:0007669"/>
    <property type="project" value="TreeGrafter"/>
</dbReference>
<evidence type="ECO:0000256" key="5">
    <source>
        <dbReference type="RuleBase" id="RU004404"/>
    </source>
</evidence>
<keyword evidence="4 5" id="KW-0720">Serine protease</keyword>
<dbReference type="RefSeq" id="WP_188361257.1">
    <property type="nucleotide sequence ID" value="NZ_BMFG01000002.1"/>
</dbReference>
<dbReference type="GO" id="GO:0006508">
    <property type="term" value="P:proteolysis"/>
    <property type="evidence" value="ECO:0007669"/>
    <property type="project" value="UniProtKB-KW"/>
</dbReference>
<accession>A0A917DAX6</accession>
<dbReference type="CDD" id="cd06782">
    <property type="entry name" value="cpPDZ_CPP-like"/>
    <property type="match status" value="1"/>
</dbReference>
<evidence type="ECO:0000256" key="4">
    <source>
        <dbReference type="ARBA" id="ARBA00022825"/>
    </source>
</evidence>
<dbReference type="InterPro" id="IPR029045">
    <property type="entry name" value="ClpP/crotonase-like_dom_sf"/>
</dbReference>
<reference evidence="8" key="2">
    <citation type="submission" date="2020-09" db="EMBL/GenBank/DDBJ databases">
        <authorList>
            <person name="Sun Q."/>
            <person name="Zhou Y."/>
        </authorList>
    </citation>
    <scope>NUCLEOTIDE SEQUENCE</scope>
    <source>
        <strain evidence="8">CGMCC 1.12506</strain>
    </source>
</reference>
<dbReference type="PANTHER" id="PTHR32060:SF22">
    <property type="entry name" value="CARBOXYL-TERMINAL-PROCESSING PEPTIDASE 3, CHLOROPLASTIC"/>
    <property type="match status" value="1"/>
</dbReference>
<dbReference type="SMART" id="SM00245">
    <property type="entry name" value="TSPc"/>
    <property type="match status" value="1"/>
</dbReference>
<dbReference type="SMART" id="SM00228">
    <property type="entry name" value="PDZ"/>
    <property type="match status" value="1"/>
</dbReference>
<evidence type="ECO:0000313" key="9">
    <source>
        <dbReference type="Proteomes" id="UP000625735"/>
    </source>
</evidence>
<dbReference type="GO" id="GO:0008236">
    <property type="term" value="F:serine-type peptidase activity"/>
    <property type="evidence" value="ECO:0007669"/>
    <property type="project" value="UniProtKB-KW"/>
</dbReference>
<keyword evidence="2 5" id="KW-0645">Protease</keyword>
<dbReference type="Gene3D" id="2.30.42.10">
    <property type="match status" value="1"/>
</dbReference>
<name>A0A917DAX6_9FLAO</name>
<dbReference type="Pfam" id="PF00595">
    <property type="entry name" value="PDZ"/>
    <property type="match status" value="1"/>
</dbReference>
<dbReference type="Proteomes" id="UP000625735">
    <property type="component" value="Unassembled WGS sequence"/>
</dbReference>
<dbReference type="InterPro" id="IPR040573">
    <property type="entry name" value="TSP_N"/>
</dbReference>
<dbReference type="SUPFAM" id="SSF52096">
    <property type="entry name" value="ClpP/crotonase"/>
    <property type="match status" value="1"/>
</dbReference>
<evidence type="ECO:0000256" key="2">
    <source>
        <dbReference type="ARBA" id="ARBA00022670"/>
    </source>
</evidence>